<dbReference type="eggNOG" id="arCOG11494">
    <property type="taxonomic scope" value="Archaea"/>
</dbReference>
<name>L9VQR5_9EURY</name>
<dbReference type="Proteomes" id="UP000011599">
    <property type="component" value="Unassembled WGS sequence"/>
</dbReference>
<reference evidence="3 4" key="1">
    <citation type="journal article" date="2014" name="PLoS Genet.">
        <title>Phylogenetically driven sequencing of extremely halophilic archaea reveals strategies for static and dynamic osmo-response.</title>
        <authorList>
            <person name="Becker E.A."/>
            <person name="Seitzer P.M."/>
            <person name="Tritt A."/>
            <person name="Larsen D."/>
            <person name="Krusor M."/>
            <person name="Yao A.I."/>
            <person name="Wu D."/>
            <person name="Madern D."/>
            <person name="Eisen J.A."/>
            <person name="Darling A.E."/>
            <person name="Facciotti M.T."/>
        </authorList>
    </citation>
    <scope>NUCLEOTIDE SEQUENCE [LARGE SCALE GENOMIC DNA]</scope>
    <source>
        <strain evidence="3 4">GA33</strain>
    </source>
</reference>
<evidence type="ECO:0000313" key="3">
    <source>
        <dbReference type="EMBL" id="ELY38578.1"/>
    </source>
</evidence>
<feature type="transmembrane region" description="Helical" evidence="2">
    <location>
        <begin position="129"/>
        <end position="147"/>
    </location>
</feature>
<gene>
    <name evidence="3" type="ORF">C496_18187</name>
</gene>
<comment type="caution">
    <text evidence="3">The sequence shown here is derived from an EMBL/GenBank/DDBJ whole genome shotgun (WGS) entry which is preliminary data.</text>
</comment>
<keyword evidence="2" id="KW-0812">Transmembrane</keyword>
<feature type="transmembrane region" description="Helical" evidence="2">
    <location>
        <begin position="97"/>
        <end position="123"/>
    </location>
</feature>
<keyword evidence="2" id="KW-1133">Transmembrane helix</keyword>
<protein>
    <submittedName>
        <fullName evidence="3">Uncharacterized protein</fullName>
    </submittedName>
</protein>
<dbReference type="PATRIC" id="fig|1114856.3.peg.3775"/>
<keyword evidence="4" id="KW-1185">Reference proteome</keyword>
<evidence type="ECO:0000256" key="1">
    <source>
        <dbReference type="SAM" id="MobiDB-lite"/>
    </source>
</evidence>
<feature type="region of interest" description="Disordered" evidence="1">
    <location>
        <begin position="1"/>
        <end position="36"/>
    </location>
</feature>
<accession>L9VQR5</accession>
<evidence type="ECO:0000256" key="2">
    <source>
        <dbReference type="SAM" id="Phobius"/>
    </source>
</evidence>
<dbReference type="AlphaFoldDB" id="L9VQR5"/>
<dbReference type="STRING" id="1114856.GCA_000383975_00315"/>
<organism evidence="3 4">
    <name type="scientific">Natronorubrum tibetense GA33</name>
    <dbReference type="NCBI Taxonomy" id="1114856"/>
    <lineage>
        <taxon>Archaea</taxon>
        <taxon>Methanobacteriati</taxon>
        <taxon>Methanobacteriota</taxon>
        <taxon>Stenosarchaea group</taxon>
        <taxon>Halobacteria</taxon>
        <taxon>Halobacteriales</taxon>
        <taxon>Natrialbaceae</taxon>
        <taxon>Natronorubrum</taxon>
    </lineage>
</organism>
<proteinExistence type="predicted"/>
<feature type="compositionally biased region" description="Acidic residues" evidence="1">
    <location>
        <begin position="15"/>
        <end position="29"/>
    </location>
</feature>
<dbReference type="OrthoDB" id="206232at2157"/>
<feature type="transmembrane region" description="Helical" evidence="2">
    <location>
        <begin position="59"/>
        <end position="90"/>
    </location>
</feature>
<dbReference type="RefSeq" id="WP_006091780.1">
    <property type="nucleotide sequence ID" value="NZ_AOHW01000042.1"/>
</dbReference>
<evidence type="ECO:0000313" key="4">
    <source>
        <dbReference type="Proteomes" id="UP000011599"/>
    </source>
</evidence>
<keyword evidence="2" id="KW-0472">Membrane</keyword>
<sequence length="151" mass="15555">MSTSGSDENGTNEATETEAADGPLEDDGSENGTVEHDGTVLERSRAVLERARTEPRTHAVAVVVAVVLGLLASWLHWFGLVLGGAFVAFVSPSLRRGVVGAVGFGLLVLVVFALALGGSAWTVLETTPVVYLVVASAFGLPVLGSLVRGIV</sequence>
<dbReference type="EMBL" id="AOHW01000042">
    <property type="protein sequence ID" value="ELY38578.1"/>
    <property type="molecule type" value="Genomic_DNA"/>
</dbReference>